<protein>
    <submittedName>
        <fullName evidence="1">Uncharacterized protein</fullName>
    </submittedName>
</protein>
<evidence type="ECO:0000313" key="1">
    <source>
        <dbReference type="EMBL" id="TNV73479.1"/>
    </source>
</evidence>
<dbReference type="EMBL" id="RRYP01018801">
    <property type="protein sequence ID" value="TNV73479.1"/>
    <property type="molecule type" value="Genomic_DNA"/>
</dbReference>
<dbReference type="AlphaFoldDB" id="A0A8J8NET8"/>
<accession>A0A8J8NET8</accession>
<evidence type="ECO:0000313" key="2">
    <source>
        <dbReference type="Proteomes" id="UP000785679"/>
    </source>
</evidence>
<sequence length="114" mass="12711">MRHREFAQLIKLQGVRTQSSQLSKGATAFTVFAEINALADTVTYKKIYALRSNKSKNVIALQRSAKSQQIIDVMAFAANVTITARVDIAIIYLYALQERYLINKAAIKGCTDAR</sequence>
<comment type="caution">
    <text evidence="1">The sequence shown here is derived from an EMBL/GenBank/DDBJ whole genome shotgun (WGS) entry which is preliminary data.</text>
</comment>
<gene>
    <name evidence="1" type="ORF">FGO68_gene8708</name>
</gene>
<dbReference type="Proteomes" id="UP000785679">
    <property type="component" value="Unassembled WGS sequence"/>
</dbReference>
<proteinExistence type="predicted"/>
<name>A0A8J8NET8_HALGN</name>
<keyword evidence="2" id="KW-1185">Reference proteome</keyword>
<reference evidence="1" key="1">
    <citation type="submission" date="2019-06" db="EMBL/GenBank/DDBJ databases">
        <authorList>
            <person name="Zheng W."/>
        </authorList>
    </citation>
    <scope>NUCLEOTIDE SEQUENCE</scope>
    <source>
        <strain evidence="1">QDHG01</strain>
    </source>
</reference>
<organism evidence="1 2">
    <name type="scientific">Halteria grandinella</name>
    <dbReference type="NCBI Taxonomy" id="5974"/>
    <lineage>
        <taxon>Eukaryota</taxon>
        <taxon>Sar</taxon>
        <taxon>Alveolata</taxon>
        <taxon>Ciliophora</taxon>
        <taxon>Intramacronucleata</taxon>
        <taxon>Spirotrichea</taxon>
        <taxon>Stichotrichia</taxon>
        <taxon>Sporadotrichida</taxon>
        <taxon>Halteriidae</taxon>
        <taxon>Halteria</taxon>
    </lineage>
</organism>